<dbReference type="OrthoDB" id="4907280at2759"/>
<keyword evidence="2" id="KW-1185">Reference proteome</keyword>
<dbReference type="GO" id="GO:0006629">
    <property type="term" value="P:lipid metabolic process"/>
    <property type="evidence" value="ECO:0007669"/>
    <property type="project" value="InterPro"/>
</dbReference>
<gene>
    <name evidence="1" type="ORF">BU16DRAFT_551386</name>
</gene>
<dbReference type="Gene3D" id="3.20.20.190">
    <property type="entry name" value="Phosphatidylinositol (PI) phosphodiesterase"/>
    <property type="match status" value="1"/>
</dbReference>
<dbReference type="AlphaFoldDB" id="A0A6A6QMH6"/>
<accession>A0A6A6QMH6</accession>
<organism evidence="1 2">
    <name type="scientific">Lophium mytilinum</name>
    <dbReference type="NCBI Taxonomy" id="390894"/>
    <lineage>
        <taxon>Eukaryota</taxon>
        <taxon>Fungi</taxon>
        <taxon>Dikarya</taxon>
        <taxon>Ascomycota</taxon>
        <taxon>Pezizomycotina</taxon>
        <taxon>Dothideomycetes</taxon>
        <taxon>Pleosporomycetidae</taxon>
        <taxon>Mytilinidiales</taxon>
        <taxon>Mytilinidiaceae</taxon>
        <taxon>Lophium</taxon>
    </lineage>
</organism>
<evidence type="ECO:0000313" key="2">
    <source>
        <dbReference type="Proteomes" id="UP000799750"/>
    </source>
</evidence>
<dbReference type="GO" id="GO:0008081">
    <property type="term" value="F:phosphoric diester hydrolase activity"/>
    <property type="evidence" value="ECO:0007669"/>
    <property type="project" value="InterPro"/>
</dbReference>
<reference evidence="1" key="1">
    <citation type="journal article" date="2020" name="Stud. Mycol.">
        <title>101 Dothideomycetes genomes: a test case for predicting lifestyles and emergence of pathogens.</title>
        <authorList>
            <person name="Haridas S."/>
            <person name="Albert R."/>
            <person name="Binder M."/>
            <person name="Bloem J."/>
            <person name="Labutti K."/>
            <person name="Salamov A."/>
            <person name="Andreopoulos B."/>
            <person name="Baker S."/>
            <person name="Barry K."/>
            <person name="Bills G."/>
            <person name="Bluhm B."/>
            <person name="Cannon C."/>
            <person name="Castanera R."/>
            <person name="Culley D."/>
            <person name="Daum C."/>
            <person name="Ezra D."/>
            <person name="Gonzalez J."/>
            <person name="Henrissat B."/>
            <person name="Kuo A."/>
            <person name="Liang C."/>
            <person name="Lipzen A."/>
            <person name="Lutzoni F."/>
            <person name="Magnuson J."/>
            <person name="Mondo S."/>
            <person name="Nolan M."/>
            <person name="Ohm R."/>
            <person name="Pangilinan J."/>
            <person name="Park H.-J."/>
            <person name="Ramirez L."/>
            <person name="Alfaro M."/>
            <person name="Sun H."/>
            <person name="Tritt A."/>
            <person name="Yoshinaga Y."/>
            <person name="Zwiers L.-H."/>
            <person name="Turgeon B."/>
            <person name="Goodwin S."/>
            <person name="Spatafora J."/>
            <person name="Crous P."/>
            <person name="Grigoriev I."/>
        </authorList>
    </citation>
    <scope>NUCLEOTIDE SEQUENCE</scope>
    <source>
        <strain evidence="1">CBS 269.34</strain>
    </source>
</reference>
<dbReference type="EMBL" id="MU004192">
    <property type="protein sequence ID" value="KAF2493581.1"/>
    <property type="molecule type" value="Genomic_DNA"/>
</dbReference>
<evidence type="ECO:0008006" key="3">
    <source>
        <dbReference type="Google" id="ProtNLM"/>
    </source>
</evidence>
<evidence type="ECO:0000313" key="1">
    <source>
        <dbReference type="EMBL" id="KAF2493581.1"/>
    </source>
</evidence>
<sequence length="249" mass="27618">MTTGVWDALNNGANALEIDMMPNKHGWNAQHDEDAAARGDTAELMFKTIAEARSQGRTVTFVWLDLKSPDWLHCQALRDLAAKHLEPVGVKVLYGFYNGKEKALASTAPTLKSFEAINMNGEAQECLDAFNKVASNVDRPKLIMSYGYYALSAGFGNCHEKGYKTCTELRKGHETNEFGRVFGWTSLQGHAWYVDKLFAEAGVDGMIYGRKHNHYVSGDATKEAAADILNWAKHNPQTHHIATLADAPW</sequence>
<name>A0A6A6QMH6_9PEZI</name>
<proteinExistence type="predicted"/>
<dbReference type="InterPro" id="IPR017946">
    <property type="entry name" value="PLC-like_Pdiesterase_TIM-brl"/>
</dbReference>
<protein>
    <recommendedName>
        <fullName evidence="3">Phospholipase D</fullName>
    </recommendedName>
</protein>
<dbReference type="Proteomes" id="UP000799750">
    <property type="component" value="Unassembled WGS sequence"/>
</dbReference>